<feature type="domain" description="J" evidence="2">
    <location>
        <begin position="211"/>
        <end position="275"/>
    </location>
</feature>
<reference evidence="3 4" key="1">
    <citation type="submission" date="2016-10" db="EMBL/GenBank/DDBJ databases">
        <authorList>
            <person name="de Groot N.N."/>
        </authorList>
    </citation>
    <scope>NUCLEOTIDE SEQUENCE [LARGE SCALE GENOMIC DNA]</scope>
    <source>
        <strain evidence="3 4">CGMCC 1.7005</strain>
    </source>
</reference>
<dbReference type="SUPFAM" id="SSF158682">
    <property type="entry name" value="TerB-like"/>
    <property type="match status" value="1"/>
</dbReference>
<evidence type="ECO:0000313" key="3">
    <source>
        <dbReference type="EMBL" id="SFT50529.1"/>
    </source>
</evidence>
<dbReference type="Gene3D" id="1.10.3680.10">
    <property type="entry name" value="TerB-like"/>
    <property type="match status" value="1"/>
</dbReference>
<dbReference type="InterPro" id="IPR029024">
    <property type="entry name" value="TerB-like"/>
</dbReference>
<dbReference type="OrthoDB" id="9779622at2"/>
<dbReference type="PROSITE" id="PS50076">
    <property type="entry name" value="DNAJ_2"/>
    <property type="match status" value="1"/>
</dbReference>
<dbReference type="AlphaFoldDB" id="A0A1I6YJ35"/>
<dbReference type="Pfam" id="PF00226">
    <property type="entry name" value="DnaJ"/>
    <property type="match status" value="1"/>
</dbReference>
<dbReference type="STRING" id="477690.SAMN05216474_0941"/>
<gene>
    <name evidence="3" type="ORF">SAMN05216474_0941</name>
</gene>
<dbReference type="Gene3D" id="1.10.287.110">
    <property type="entry name" value="DnaJ domain"/>
    <property type="match status" value="1"/>
</dbReference>
<dbReference type="PRINTS" id="PR00625">
    <property type="entry name" value="JDOMAIN"/>
</dbReference>
<sequence length="275" mass="30957">MGTGYYKFILAALGFLFFGYSIGWAIFGFFVGAIADVYPVIKKQLSAFQNGEFQGAFNRAGAGGGTYGNPQDIFNYYQRQSQQYDFPTMLIALSAAVMKADGKVLKVELNYVKSFFSRQFGNQFNKTHLQTLKQFLDTPTIPIDEICRDINMRMQPAMRTQLIHYLFGIAKADGNVGQAESDLINRISRLLGVGTSDYTSVKNMFQKDTDSDYKILGITKAATDDEVKKAYRKMAIKFHPDKVAQMGDEYQKGAKEKFQQINDAYEAIKKARGIK</sequence>
<dbReference type="CDD" id="cd07316">
    <property type="entry name" value="terB_like_DjlA"/>
    <property type="match status" value="1"/>
</dbReference>
<dbReference type="EMBL" id="FPAS01000001">
    <property type="protein sequence ID" value="SFT50529.1"/>
    <property type="molecule type" value="Genomic_DNA"/>
</dbReference>
<dbReference type="CDD" id="cd06257">
    <property type="entry name" value="DnaJ"/>
    <property type="match status" value="1"/>
</dbReference>
<dbReference type="InterPro" id="IPR001623">
    <property type="entry name" value="DnaJ_domain"/>
</dbReference>
<proteinExistence type="predicted"/>
<organism evidence="3 4">
    <name type="scientific">Lishizhenia tianjinensis</name>
    <dbReference type="NCBI Taxonomy" id="477690"/>
    <lineage>
        <taxon>Bacteria</taxon>
        <taxon>Pseudomonadati</taxon>
        <taxon>Bacteroidota</taxon>
        <taxon>Flavobacteriia</taxon>
        <taxon>Flavobacteriales</taxon>
        <taxon>Crocinitomicaceae</taxon>
        <taxon>Lishizhenia</taxon>
    </lineage>
</organism>
<protein>
    <submittedName>
        <fullName evidence="3">DnaJ like chaperone protein</fullName>
    </submittedName>
</protein>
<name>A0A1I6YJ35_9FLAO</name>
<dbReference type="RefSeq" id="WP_090246912.1">
    <property type="nucleotide sequence ID" value="NZ_FPAS01000001.1"/>
</dbReference>
<dbReference type="InterPro" id="IPR007791">
    <property type="entry name" value="DjlA_N"/>
</dbReference>
<feature type="transmembrane region" description="Helical" evidence="1">
    <location>
        <begin position="6"/>
        <end position="35"/>
    </location>
</feature>
<dbReference type="InterPro" id="IPR050817">
    <property type="entry name" value="DjlA_DnaK_co-chaperone"/>
</dbReference>
<keyword evidence="1" id="KW-0812">Transmembrane</keyword>
<keyword evidence="4" id="KW-1185">Reference proteome</keyword>
<evidence type="ECO:0000259" key="2">
    <source>
        <dbReference type="PROSITE" id="PS50076"/>
    </source>
</evidence>
<keyword evidence="1" id="KW-0472">Membrane</keyword>
<dbReference type="SUPFAM" id="SSF46565">
    <property type="entry name" value="Chaperone J-domain"/>
    <property type="match status" value="1"/>
</dbReference>
<accession>A0A1I6YJ35</accession>
<dbReference type="InterPro" id="IPR036869">
    <property type="entry name" value="J_dom_sf"/>
</dbReference>
<keyword evidence="1" id="KW-1133">Transmembrane helix</keyword>
<evidence type="ECO:0000256" key="1">
    <source>
        <dbReference type="SAM" id="Phobius"/>
    </source>
</evidence>
<dbReference type="PANTHER" id="PTHR24074">
    <property type="entry name" value="CO-CHAPERONE PROTEIN DJLA"/>
    <property type="match status" value="1"/>
</dbReference>
<dbReference type="SMART" id="SM00271">
    <property type="entry name" value="DnaJ"/>
    <property type="match status" value="1"/>
</dbReference>
<dbReference type="Pfam" id="PF05099">
    <property type="entry name" value="TerB"/>
    <property type="match status" value="1"/>
</dbReference>
<dbReference type="Proteomes" id="UP000236454">
    <property type="component" value="Unassembled WGS sequence"/>
</dbReference>
<evidence type="ECO:0000313" key="4">
    <source>
        <dbReference type="Proteomes" id="UP000236454"/>
    </source>
</evidence>